<feature type="domain" description="DUF7164" evidence="2">
    <location>
        <begin position="536"/>
        <end position="825"/>
    </location>
</feature>
<evidence type="ECO:0000313" key="3">
    <source>
        <dbReference type="EMBL" id="KAF0738117.1"/>
    </source>
</evidence>
<dbReference type="VEuPathDB" id="FungiDB:AeMF1_004730"/>
<dbReference type="InterPro" id="IPR055588">
    <property type="entry name" value="DUF7164"/>
</dbReference>
<evidence type="ECO:0000313" key="4">
    <source>
        <dbReference type="Proteomes" id="UP000481153"/>
    </source>
</evidence>
<evidence type="ECO:0000256" key="1">
    <source>
        <dbReference type="SAM" id="MobiDB-lite"/>
    </source>
</evidence>
<reference evidence="3 4" key="1">
    <citation type="submission" date="2019-07" db="EMBL/GenBank/DDBJ databases">
        <title>Genomics analysis of Aphanomyces spp. identifies a new class of oomycete effector associated with host adaptation.</title>
        <authorList>
            <person name="Gaulin E."/>
        </authorList>
    </citation>
    <scope>NUCLEOTIDE SEQUENCE [LARGE SCALE GENOMIC DNA]</scope>
    <source>
        <strain evidence="3 4">ATCC 201684</strain>
    </source>
</reference>
<organism evidence="3 4">
    <name type="scientific">Aphanomyces euteiches</name>
    <dbReference type="NCBI Taxonomy" id="100861"/>
    <lineage>
        <taxon>Eukaryota</taxon>
        <taxon>Sar</taxon>
        <taxon>Stramenopiles</taxon>
        <taxon>Oomycota</taxon>
        <taxon>Saprolegniomycetes</taxon>
        <taxon>Saprolegniales</taxon>
        <taxon>Verrucalvaceae</taxon>
        <taxon>Aphanomyces</taxon>
    </lineage>
</organism>
<evidence type="ECO:0000259" key="2">
    <source>
        <dbReference type="Pfam" id="PF23741"/>
    </source>
</evidence>
<feature type="domain" description="DUF7164" evidence="2">
    <location>
        <begin position="1"/>
        <end position="74"/>
    </location>
</feature>
<dbReference type="Proteomes" id="UP000481153">
    <property type="component" value="Unassembled WGS sequence"/>
</dbReference>
<keyword evidence="4" id="KW-1185">Reference proteome</keyword>
<feature type="region of interest" description="Disordered" evidence="1">
    <location>
        <begin position="831"/>
        <end position="850"/>
    </location>
</feature>
<dbReference type="AlphaFoldDB" id="A0A6G0XDI2"/>
<name>A0A6G0XDI2_9STRA</name>
<protein>
    <recommendedName>
        <fullName evidence="2">DUF7164 domain-containing protein</fullName>
    </recommendedName>
</protein>
<feature type="region of interest" description="Disordered" evidence="1">
    <location>
        <begin position="183"/>
        <end position="206"/>
    </location>
</feature>
<sequence length="850" mass="95030">MHAFLMPAFALWKPSAMTVSHGTYTNSLAALTRVARDLNMSDATLTNIGLTWYGPTRLIQSCATQAVKMMQLIAKVPDLRNDILLHASHLAINQCTKGFGIKVRNDMLEFRATSLESPSKHAHVSVGPEDKSAFSEESMRRFADNAHGSLRRDAILDYTVFMALDGLASHNATSTDKFANPIALVPKSNEPPKTTQKTSDSSDVPETEKSFVRAAVVFLPVGDEGERFLPQLRWFLRSWQHIQPSEPTLWRTDVVVFTNGPVPELENINCTVYNVRKTREEPNRCVLINTYKRMRSAEIDYQFGDSIGVVAADEPAVDIYDWILRTDMDTFLTPAFATWKPKVMTVGRGAYTSSKTNAKRLTRIIKDMGLHNSKLSNVGSTWYGPAKLVRECAKLTVFAMKYLHENEFTALEKSKEYGLKGWPEWHYGVLSMYGGHIAINHCTRDSGVVKDNQMLDFPSSSEGTVDGHAHLHTWQDNERFSKFVFEDGGYKDEKIEDQSLDKVSDYAMYMALDSQETPEPTPVPIEYDPSSKQGQVLLRAIAVFLPPGKDSISSLRLLHRSWKEMLKTEPELWRTDLVIFTNGTNEGVGSLGCTSMYRGDREYKSFCVHIDSYNLVSGVTDPLGNGINIMAMNVQQMAVYEWILRTDVDTLVTPAFAAWFPSRRMVSSWAPYLSGNAAPLARISTKLGLNKAVAHIGSTWYGEASLIRRCAKLTVKVLRYLESNEFQSAAKSVGDWRETDREFYALAVGVGHCTSETGIEINSTMLDISTTSSASPNDHAHLRSSVESGKKYNRLDSAAGAYADIKLDSLDRNVIHDYAMYMALKSHSGLIPTSSPPSEITRRQTLHEQH</sequence>
<proteinExistence type="predicted"/>
<comment type="caution">
    <text evidence="3">The sequence shown here is derived from an EMBL/GenBank/DDBJ whole genome shotgun (WGS) entry which is preliminary data.</text>
</comment>
<dbReference type="EMBL" id="VJMJ01000079">
    <property type="protein sequence ID" value="KAF0738117.1"/>
    <property type="molecule type" value="Genomic_DNA"/>
</dbReference>
<dbReference type="Pfam" id="PF23741">
    <property type="entry name" value="DUF7164"/>
    <property type="match status" value="3"/>
</dbReference>
<gene>
    <name evidence="3" type="ORF">Ae201684_006104</name>
</gene>
<accession>A0A6G0XDI2</accession>
<feature type="domain" description="DUF7164" evidence="2">
    <location>
        <begin position="210"/>
        <end position="515"/>
    </location>
</feature>
<feature type="compositionally biased region" description="Basic and acidic residues" evidence="1">
    <location>
        <begin position="840"/>
        <end position="850"/>
    </location>
</feature>
<feature type="compositionally biased region" description="Polar residues" evidence="1">
    <location>
        <begin position="191"/>
        <end position="204"/>
    </location>
</feature>